<keyword evidence="2" id="KW-1185">Reference proteome</keyword>
<evidence type="ECO:0000313" key="2">
    <source>
        <dbReference type="Proteomes" id="UP001148629"/>
    </source>
</evidence>
<name>A0ACC1RNI7_9HYPO</name>
<reference evidence="1" key="1">
    <citation type="submission" date="2022-08" db="EMBL/GenBank/DDBJ databases">
        <title>Genome Sequence of Fusarium decemcellulare.</title>
        <authorList>
            <person name="Buettner E."/>
        </authorList>
    </citation>
    <scope>NUCLEOTIDE SEQUENCE</scope>
    <source>
        <strain evidence="1">Babe19</strain>
    </source>
</reference>
<sequence>MESIPTEIWANVCSFLAINDEEDEKENCICIDVDSQSSNGSSDGSDEGSDDDDDESDDEHQEECEDYRAYLGVTESFSKKRPDNLTPNTDICNFRLVCKRFSWIGAAFTHKNLSFRLQDKDVATLKEISQSPSLARHVRGLRWYGTDLATSPKFDEQVYYDDFPSEEDHPYSVYSDLYDQQLRLGQDNKDLDFFKGLFSQLGRLQHIDLLLGGRLRGWQQGKGLEADHLQRFTSAHNFQKLDTILKAAASAGLTLESFGAGVFYWKFFDREPQYLERLFSPLHYLRRLELVAATENGDHDAEMRALFETGILKSLLEPLTELRSLVVQLPQMHDEETIVAPARLSDIMIPDRKLPHLKRLSLHGFECTAEELLSLLRLHKDTLRELCLGRARITTSYWETVVAVIREELDLERACICGNLFQARPVDGRDAPAGALWFHRLTIDEDYIHADEQHSRWSRIIGTDNYCCRRDDFNAYPIDDNSIECLS</sequence>
<comment type="caution">
    <text evidence="1">The sequence shown here is derived from an EMBL/GenBank/DDBJ whole genome shotgun (WGS) entry which is preliminary data.</text>
</comment>
<proteinExistence type="predicted"/>
<gene>
    <name evidence="1" type="ORF">NM208_g12462</name>
</gene>
<dbReference type="Proteomes" id="UP001148629">
    <property type="component" value="Unassembled WGS sequence"/>
</dbReference>
<organism evidence="1 2">
    <name type="scientific">Fusarium decemcellulare</name>
    <dbReference type="NCBI Taxonomy" id="57161"/>
    <lineage>
        <taxon>Eukaryota</taxon>
        <taxon>Fungi</taxon>
        <taxon>Dikarya</taxon>
        <taxon>Ascomycota</taxon>
        <taxon>Pezizomycotina</taxon>
        <taxon>Sordariomycetes</taxon>
        <taxon>Hypocreomycetidae</taxon>
        <taxon>Hypocreales</taxon>
        <taxon>Nectriaceae</taxon>
        <taxon>Fusarium</taxon>
        <taxon>Fusarium decemcellulare species complex</taxon>
    </lineage>
</organism>
<accession>A0ACC1RNI7</accession>
<dbReference type="EMBL" id="JANRMS010002261">
    <property type="protein sequence ID" value="KAJ3523407.1"/>
    <property type="molecule type" value="Genomic_DNA"/>
</dbReference>
<evidence type="ECO:0000313" key="1">
    <source>
        <dbReference type="EMBL" id="KAJ3523407.1"/>
    </source>
</evidence>
<protein>
    <submittedName>
        <fullName evidence="1">Uncharacterized protein</fullName>
    </submittedName>
</protein>